<evidence type="ECO:0000313" key="1">
    <source>
        <dbReference type="EMBL" id="OIQ99697.1"/>
    </source>
</evidence>
<dbReference type="PANTHER" id="PTHR30217">
    <property type="entry name" value="PEPTIDASE U32 FAMILY"/>
    <property type="match status" value="1"/>
</dbReference>
<gene>
    <name evidence="1" type="primary">yhbU_3</name>
    <name evidence="1" type="ORF">GALL_182760</name>
</gene>
<dbReference type="AlphaFoldDB" id="A0A1J5RVC8"/>
<reference evidence="1" key="1">
    <citation type="submission" date="2016-10" db="EMBL/GenBank/DDBJ databases">
        <title>Sequence of Gallionella enrichment culture.</title>
        <authorList>
            <person name="Poehlein A."/>
            <person name="Muehling M."/>
            <person name="Daniel R."/>
        </authorList>
    </citation>
    <scope>NUCLEOTIDE SEQUENCE</scope>
</reference>
<dbReference type="GO" id="GO:0008233">
    <property type="term" value="F:peptidase activity"/>
    <property type="evidence" value="ECO:0007669"/>
    <property type="project" value="UniProtKB-KW"/>
</dbReference>
<dbReference type="EMBL" id="MLJW01000103">
    <property type="protein sequence ID" value="OIQ99697.1"/>
    <property type="molecule type" value="Genomic_DNA"/>
</dbReference>
<dbReference type="InterPro" id="IPR051454">
    <property type="entry name" value="RNA/ubiquinone_mod_enzymes"/>
</dbReference>
<name>A0A1J5RVC8_9ZZZZ</name>
<dbReference type="GO" id="GO:0006508">
    <property type="term" value="P:proteolysis"/>
    <property type="evidence" value="ECO:0007669"/>
    <property type="project" value="UniProtKB-KW"/>
</dbReference>
<dbReference type="PANTHER" id="PTHR30217:SF10">
    <property type="entry name" value="23S RRNA 5-HYDROXYCYTIDINE C2501 SYNTHASE"/>
    <property type="match status" value="1"/>
</dbReference>
<keyword evidence="1" id="KW-0378">Hydrolase</keyword>
<keyword evidence="1" id="KW-0645">Protease</keyword>
<proteinExistence type="predicted"/>
<accession>A0A1J5RVC8</accession>
<sequence>MKVTAPISRIDEIPALAAAGADELYCGVVPKEWIARFNTGAVNRRYFGNLGDLEELRRAVELAHQSAARLFMVLNAQSYGGGYQDALVELAGRFKDFGGDAVIVADIALIAELRERLPDLAIHVSSVAACRNSAGIGLYRELGVKRVILPRDVTLDEVGAMAKAADGVEIEVFVLNDGCVFEEGSCHSIHLPAKQGGPICVDNRAFVYRDGRGGQISARTARKLRDNDADYQRWLWYRFGCGFSTTAEGHPFGPCGLCAISRLEAMGVASIKIAGREGASERKLKSVEMVRAVVDRVHGGSSHQEAAAFVVGIRNTEEHCRAGFMCYYPEVRWK</sequence>
<organism evidence="1">
    <name type="scientific">mine drainage metagenome</name>
    <dbReference type="NCBI Taxonomy" id="410659"/>
    <lineage>
        <taxon>unclassified sequences</taxon>
        <taxon>metagenomes</taxon>
        <taxon>ecological metagenomes</taxon>
    </lineage>
</organism>
<comment type="caution">
    <text evidence="1">The sequence shown here is derived from an EMBL/GenBank/DDBJ whole genome shotgun (WGS) entry which is preliminary data.</text>
</comment>
<dbReference type="InterPro" id="IPR001539">
    <property type="entry name" value="Peptidase_U32"/>
</dbReference>
<dbReference type="EC" id="3.4.-.-" evidence="1"/>
<protein>
    <submittedName>
        <fullName evidence="1">Putative protease YhbU</fullName>
        <ecNumber evidence="1">3.4.-.-</ecNumber>
    </submittedName>
</protein>
<dbReference type="Pfam" id="PF01136">
    <property type="entry name" value="Peptidase_U32"/>
    <property type="match status" value="1"/>
</dbReference>